<dbReference type="GO" id="GO:0016747">
    <property type="term" value="F:acyltransferase activity, transferring groups other than amino-acyl groups"/>
    <property type="evidence" value="ECO:0007669"/>
    <property type="project" value="InterPro"/>
</dbReference>
<dbReference type="CDD" id="cd04301">
    <property type="entry name" value="NAT_SF"/>
    <property type="match status" value="1"/>
</dbReference>
<dbReference type="SUPFAM" id="SSF55729">
    <property type="entry name" value="Acyl-CoA N-acyltransferases (Nat)"/>
    <property type="match status" value="1"/>
</dbReference>
<dbReference type="Pfam" id="PF00583">
    <property type="entry name" value="Acetyltransf_1"/>
    <property type="match status" value="1"/>
</dbReference>
<proteinExistence type="predicted"/>
<keyword evidence="1" id="KW-0808">Transferase</keyword>
<comment type="caution">
    <text evidence="4">The sequence shown here is derived from an EMBL/GenBank/DDBJ whole genome shotgun (WGS) entry which is preliminary data.</text>
</comment>
<keyword evidence="2" id="KW-0012">Acyltransferase</keyword>
<keyword evidence="5" id="KW-1185">Reference proteome</keyword>
<dbReference type="PROSITE" id="PS51186">
    <property type="entry name" value="GNAT"/>
    <property type="match status" value="1"/>
</dbReference>
<evidence type="ECO:0000313" key="4">
    <source>
        <dbReference type="EMBL" id="KAF2074734.1"/>
    </source>
</evidence>
<dbReference type="OrthoDB" id="64477at2759"/>
<evidence type="ECO:0000256" key="2">
    <source>
        <dbReference type="ARBA" id="ARBA00023315"/>
    </source>
</evidence>
<evidence type="ECO:0000256" key="1">
    <source>
        <dbReference type="ARBA" id="ARBA00022679"/>
    </source>
</evidence>
<accession>A0A8J4PXP4</accession>
<protein>
    <recommendedName>
        <fullName evidence="3">N-acetyltransferase domain-containing protein</fullName>
    </recommendedName>
</protein>
<feature type="domain" description="N-acetyltransferase" evidence="3">
    <location>
        <begin position="23"/>
        <end position="184"/>
    </location>
</feature>
<dbReference type="PANTHER" id="PTHR43420">
    <property type="entry name" value="ACETYLTRANSFERASE"/>
    <property type="match status" value="1"/>
</dbReference>
<dbReference type="PANTHER" id="PTHR43420:SF44">
    <property type="entry name" value="ACETYLTRANSFERASE YPEA"/>
    <property type="match status" value="1"/>
</dbReference>
<organism evidence="4 5">
    <name type="scientific">Polysphondylium violaceum</name>
    <dbReference type="NCBI Taxonomy" id="133409"/>
    <lineage>
        <taxon>Eukaryota</taxon>
        <taxon>Amoebozoa</taxon>
        <taxon>Evosea</taxon>
        <taxon>Eumycetozoa</taxon>
        <taxon>Dictyostelia</taxon>
        <taxon>Dictyosteliales</taxon>
        <taxon>Dictyosteliaceae</taxon>
        <taxon>Polysphondylium</taxon>
    </lineage>
</organism>
<sequence>MIELSSASSNPEEKLYIYQDDEIYIKRMVDCPLSQVNQAWHEGFDDGYTKKFGVTYRFTIDQLIQRFTIETHSLEYSVVCYCKQTNRPIGFIASGVRTLKNGMVMSWNGGTAIIPEYRRKGIGKKLMRAQEQMYVEAKVDIASIEVVLQNESALNLYKEMGFADYGLFVNMNQSGAISKDLFNLAGPLKLRPRPCTPQEVGALDWYPSYVPWQTQWQSHVFGGDCIMIENQDTNEIVAYAVTKNRYDANGHVDFFSLRQTLLNPLLSLDDQQQDQILNTILFNVLKPDLTCPRNITHAPLFPALNEKIVDFAQKLGFKKFIDILCLKKSLTNKFDLGF</sequence>
<evidence type="ECO:0000259" key="3">
    <source>
        <dbReference type="PROSITE" id="PS51186"/>
    </source>
</evidence>
<dbReference type="InterPro" id="IPR016181">
    <property type="entry name" value="Acyl_CoA_acyltransferase"/>
</dbReference>
<name>A0A8J4PXP4_9MYCE</name>
<dbReference type="Proteomes" id="UP000695562">
    <property type="component" value="Unassembled WGS sequence"/>
</dbReference>
<gene>
    <name evidence="4" type="ORF">CYY_003966</name>
</gene>
<dbReference type="EMBL" id="AJWJ01000132">
    <property type="protein sequence ID" value="KAF2074734.1"/>
    <property type="molecule type" value="Genomic_DNA"/>
</dbReference>
<dbReference type="InterPro" id="IPR000182">
    <property type="entry name" value="GNAT_dom"/>
</dbReference>
<reference evidence="4" key="1">
    <citation type="submission" date="2020-01" db="EMBL/GenBank/DDBJ databases">
        <title>Development of genomics and gene disruption for Polysphondylium violaceum indicates a role for the polyketide synthase stlB in stalk morphogenesis.</title>
        <authorList>
            <person name="Narita B."/>
            <person name="Kawabe Y."/>
            <person name="Kin K."/>
            <person name="Saito T."/>
            <person name="Gibbs R."/>
            <person name="Kuspa A."/>
            <person name="Muzny D."/>
            <person name="Queller D."/>
            <person name="Richards S."/>
            <person name="Strassman J."/>
            <person name="Sucgang R."/>
            <person name="Worley K."/>
            <person name="Schaap P."/>
        </authorList>
    </citation>
    <scope>NUCLEOTIDE SEQUENCE</scope>
    <source>
        <strain evidence="4">QSvi11</strain>
    </source>
</reference>
<dbReference type="AlphaFoldDB" id="A0A8J4PXP4"/>
<dbReference type="Gene3D" id="3.40.630.30">
    <property type="match status" value="1"/>
</dbReference>
<evidence type="ECO:0000313" key="5">
    <source>
        <dbReference type="Proteomes" id="UP000695562"/>
    </source>
</evidence>
<dbReference type="InterPro" id="IPR050680">
    <property type="entry name" value="YpeA/RimI_acetyltransf"/>
</dbReference>